<dbReference type="SUPFAM" id="SSF81383">
    <property type="entry name" value="F-box domain"/>
    <property type="match status" value="1"/>
</dbReference>
<dbReference type="InterPro" id="IPR036047">
    <property type="entry name" value="F-box-like_dom_sf"/>
</dbReference>
<dbReference type="Proteomes" id="UP000623467">
    <property type="component" value="Unassembled WGS sequence"/>
</dbReference>
<sequence>MSFDALGEDVLLRIFCFCDISTVLAVSAINQAIRRIALAKQLWLSLVLDHRFRGALDLPPPNREQLECLSTKELIAVIKKYCRRTGLTSEFPLDDVEDRSEARLLLGARYLLLHSISTTHQRLCIYDVWSARRVWHRLVQAHIMYQADLVPGGAIARVFSVQTVDHPQTYPLHVEEIDLTTGASHELFNFSLDRTVFGVEPRAIVGDFLLSRLLHSSNGAFVLINWRASTFVYLGRAGSYYVSQFRPYTMRFSPDVQLIPGHIRSTYQETSPPYAHILAVTPLEAFSDRWQPLTEIRTAAAAQLEAGSAPTITIENITRQERLEYNHRPLRPESVTATPDALHAGAYNISVHGVYFPRPRTLMGRIGNLITMTARRGKAPPEPAQALLAYRFTPEQGQASSKLRLISARGWFIVNGQLILAGANPA</sequence>
<dbReference type="AlphaFoldDB" id="A0A8H6Y6P4"/>
<gene>
    <name evidence="1" type="ORF">MSAN_01532100</name>
</gene>
<keyword evidence="2" id="KW-1185">Reference proteome</keyword>
<protein>
    <submittedName>
        <fullName evidence="1">F-box domain-containing protein</fullName>
    </submittedName>
</protein>
<reference evidence="1" key="1">
    <citation type="submission" date="2020-05" db="EMBL/GenBank/DDBJ databases">
        <title>Mycena genomes resolve the evolution of fungal bioluminescence.</title>
        <authorList>
            <person name="Tsai I.J."/>
        </authorList>
    </citation>
    <scope>NUCLEOTIDE SEQUENCE</scope>
    <source>
        <strain evidence="1">160909Yilan</strain>
    </source>
</reference>
<organism evidence="1 2">
    <name type="scientific">Mycena sanguinolenta</name>
    <dbReference type="NCBI Taxonomy" id="230812"/>
    <lineage>
        <taxon>Eukaryota</taxon>
        <taxon>Fungi</taxon>
        <taxon>Dikarya</taxon>
        <taxon>Basidiomycota</taxon>
        <taxon>Agaricomycotina</taxon>
        <taxon>Agaricomycetes</taxon>
        <taxon>Agaricomycetidae</taxon>
        <taxon>Agaricales</taxon>
        <taxon>Marasmiineae</taxon>
        <taxon>Mycenaceae</taxon>
        <taxon>Mycena</taxon>
    </lineage>
</organism>
<evidence type="ECO:0000313" key="2">
    <source>
        <dbReference type="Proteomes" id="UP000623467"/>
    </source>
</evidence>
<comment type="caution">
    <text evidence="1">The sequence shown here is derived from an EMBL/GenBank/DDBJ whole genome shotgun (WGS) entry which is preliminary data.</text>
</comment>
<name>A0A8H6Y6P4_9AGAR</name>
<evidence type="ECO:0000313" key="1">
    <source>
        <dbReference type="EMBL" id="KAF7353429.1"/>
    </source>
</evidence>
<dbReference type="EMBL" id="JACAZH010000012">
    <property type="protein sequence ID" value="KAF7353429.1"/>
    <property type="molecule type" value="Genomic_DNA"/>
</dbReference>
<proteinExistence type="predicted"/>
<accession>A0A8H6Y6P4</accession>